<feature type="domain" description="Carboxylesterase type B" evidence="4">
    <location>
        <begin position="39"/>
        <end position="521"/>
    </location>
</feature>
<comment type="similarity">
    <text evidence="1 3">Belongs to the type-B carboxylesterase/lipase family.</text>
</comment>
<dbReference type="InterPro" id="IPR029058">
    <property type="entry name" value="AB_hydrolase_fold"/>
</dbReference>
<name>R2NLP1_9ENTE</name>
<dbReference type="SUPFAM" id="SSF53474">
    <property type="entry name" value="alpha/beta-Hydrolases"/>
    <property type="match status" value="1"/>
</dbReference>
<reference evidence="5 7" key="1">
    <citation type="submission" date="2013-02" db="EMBL/GenBank/DDBJ databases">
        <title>The Genome Sequence of Enterococcus malodoratus ATCC_43197.</title>
        <authorList>
            <consortium name="The Broad Institute Genome Sequencing Platform"/>
            <consortium name="The Broad Institute Genome Sequencing Center for Infectious Disease"/>
            <person name="Earl A.M."/>
            <person name="Gilmore M.S."/>
            <person name="Lebreton F."/>
            <person name="Walker B."/>
            <person name="Young S.K."/>
            <person name="Zeng Q."/>
            <person name="Gargeya S."/>
            <person name="Fitzgerald M."/>
            <person name="Haas B."/>
            <person name="Abouelleil A."/>
            <person name="Alvarado L."/>
            <person name="Arachchi H.M."/>
            <person name="Berlin A.M."/>
            <person name="Chapman S.B."/>
            <person name="Dewar J."/>
            <person name="Goldberg J."/>
            <person name="Griggs A."/>
            <person name="Gujja S."/>
            <person name="Hansen M."/>
            <person name="Howarth C."/>
            <person name="Imamovic A."/>
            <person name="Larimer J."/>
            <person name="McCowan C."/>
            <person name="Murphy C."/>
            <person name="Neiman D."/>
            <person name="Pearson M."/>
            <person name="Priest M."/>
            <person name="Roberts A."/>
            <person name="Saif S."/>
            <person name="Shea T."/>
            <person name="Sisk P."/>
            <person name="Sykes S."/>
            <person name="Wortman J."/>
            <person name="Nusbaum C."/>
            <person name="Birren B."/>
        </authorList>
    </citation>
    <scope>NUCLEOTIDE SEQUENCE [LARGE SCALE GENOMIC DNA]</scope>
    <source>
        <strain evidence="5 7">ATCC 43197</strain>
    </source>
</reference>
<sequence length="527" mass="59269">MKKRWIWFGATTAVLLLISACGRESADDSSKKSDHQTDALVVDTRYGPVKGRKKADVISFKGIPFAAPPVEELRFLPPETPEKWTKTLDCTEFRPSAIQVAKKEDGITYDEDCLYLNLWKPAKPKKEKLPVLVFIHGGAYTQGSPAKTMYDGTRFAKDNVIQINIPYRLSALGNLAFPEVTEKYGNVGNLGTLDQIKALEWVKKNVAAFGGDPENITISGESAGAFSVSNLVMSPLAKGLFQRAILESGGIVGQPMVVPKSTGDKQQALANAELFRKHLQVGTLEEAQQLDAQLLAEESQFSIDITKPTDYNLWPTFDGKVIPENPYEALQKGDYNSVDLLAGYNTDEGTLFVPEGISEAEYQRTIRLTFGDQAEEVLAKYPVDETHNATQRARDIFYYAMRLGSESFANEMAKQGKNVYYYNFDLNMPKLNEQGLGTAHAMELFFVFDTIPEEVELTTEKEQFKEDLHNRWLNFIVSGDPNQGEKTSIEWPKYSEEEQEILVLNEDTQVRERPNQADVDFFLNKFW</sequence>
<feature type="signal peptide" evidence="3">
    <location>
        <begin position="1"/>
        <end position="26"/>
    </location>
</feature>
<dbReference type="eggNOG" id="COG2272">
    <property type="taxonomic scope" value="Bacteria"/>
</dbReference>
<dbReference type="InterPro" id="IPR050654">
    <property type="entry name" value="AChE-related_enzymes"/>
</dbReference>
<dbReference type="OrthoDB" id="9815425at2"/>
<dbReference type="PROSITE" id="PS00122">
    <property type="entry name" value="CARBOXYLESTERASE_B_1"/>
    <property type="match status" value="1"/>
</dbReference>
<dbReference type="InterPro" id="IPR019819">
    <property type="entry name" value="Carboxylesterase_B_CS"/>
</dbReference>
<feature type="chain" id="PRO_5005145360" description="Carboxylic ester hydrolase" evidence="3">
    <location>
        <begin position="27"/>
        <end position="527"/>
    </location>
</feature>
<dbReference type="ESTHER" id="9ente-r2nlp1">
    <property type="family name" value="Carb_B_Bacteria"/>
</dbReference>
<dbReference type="Proteomes" id="UP000013783">
    <property type="component" value="Unassembled WGS sequence"/>
</dbReference>
<evidence type="ECO:0000313" key="5">
    <source>
        <dbReference type="EMBL" id="EOH71898.1"/>
    </source>
</evidence>
<evidence type="ECO:0000313" key="7">
    <source>
        <dbReference type="Proteomes" id="UP000013783"/>
    </source>
</evidence>
<dbReference type="STRING" id="71451.RV07_GL000074"/>
<dbReference type="PROSITE" id="PS51257">
    <property type="entry name" value="PROKAR_LIPOPROTEIN"/>
    <property type="match status" value="1"/>
</dbReference>
<dbReference type="GO" id="GO:0052689">
    <property type="term" value="F:carboxylic ester hydrolase activity"/>
    <property type="evidence" value="ECO:0007669"/>
    <property type="project" value="TreeGrafter"/>
</dbReference>
<dbReference type="Pfam" id="PF00135">
    <property type="entry name" value="COesterase"/>
    <property type="match status" value="1"/>
</dbReference>
<evidence type="ECO:0000259" key="4">
    <source>
        <dbReference type="Pfam" id="PF00135"/>
    </source>
</evidence>
<keyword evidence="3" id="KW-0732">Signal</keyword>
<accession>R2NLP1</accession>
<evidence type="ECO:0000256" key="1">
    <source>
        <dbReference type="ARBA" id="ARBA00005964"/>
    </source>
</evidence>
<evidence type="ECO:0000313" key="6">
    <source>
        <dbReference type="EMBL" id="EOT70078.1"/>
    </source>
</evidence>
<evidence type="ECO:0000313" key="8">
    <source>
        <dbReference type="Proteomes" id="UP000014148"/>
    </source>
</evidence>
<reference evidence="6 8" key="2">
    <citation type="submission" date="2013-03" db="EMBL/GenBank/DDBJ databases">
        <title>The Genome Sequence of Enterococcus malodoratus ATCC_43197 (PacBio/Illumina hybrid assembly).</title>
        <authorList>
            <consortium name="The Broad Institute Genomics Platform"/>
            <consortium name="The Broad Institute Genome Sequencing Center for Infectious Disease"/>
            <person name="Earl A."/>
            <person name="Russ C."/>
            <person name="Gilmore M."/>
            <person name="Surin D."/>
            <person name="Walker B."/>
            <person name="Young S."/>
            <person name="Zeng Q."/>
            <person name="Gargeya S."/>
            <person name="Fitzgerald M."/>
            <person name="Haas B."/>
            <person name="Abouelleil A."/>
            <person name="Allen A.W."/>
            <person name="Alvarado L."/>
            <person name="Arachchi H.M."/>
            <person name="Berlin A.M."/>
            <person name="Chapman S.B."/>
            <person name="Gainer-Dewar J."/>
            <person name="Goldberg J."/>
            <person name="Griggs A."/>
            <person name="Gujja S."/>
            <person name="Hansen M."/>
            <person name="Howarth C."/>
            <person name="Imamovic A."/>
            <person name="Ireland A."/>
            <person name="Larimer J."/>
            <person name="McCowan C."/>
            <person name="Murphy C."/>
            <person name="Pearson M."/>
            <person name="Poon T.W."/>
            <person name="Priest M."/>
            <person name="Roberts A."/>
            <person name="Saif S."/>
            <person name="Shea T."/>
            <person name="Sisk P."/>
            <person name="Sykes S."/>
            <person name="Wortman J."/>
            <person name="Nusbaum C."/>
            <person name="Birren B."/>
        </authorList>
    </citation>
    <scope>NUCLEOTIDE SEQUENCE [LARGE SCALE GENOMIC DNA]</scope>
    <source>
        <strain evidence="6 8">ATCC 43197</strain>
    </source>
</reference>
<organism evidence="5 7">
    <name type="scientific">Enterococcus malodoratus ATCC 43197</name>
    <dbReference type="NCBI Taxonomy" id="1158601"/>
    <lineage>
        <taxon>Bacteria</taxon>
        <taxon>Bacillati</taxon>
        <taxon>Bacillota</taxon>
        <taxon>Bacilli</taxon>
        <taxon>Lactobacillales</taxon>
        <taxon>Enterococcaceae</taxon>
        <taxon>Enterococcus</taxon>
    </lineage>
</organism>
<dbReference type="InterPro" id="IPR002018">
    <property type="entry name" value="CarbesteraseB"/>
</dbReference>
<dbReference type="RefSeq" id="WP_010742953.1">
    <property type="nucleotide sequence ID" value="NZ_KB946253.1"/>
</dbReference>
<dbReference type="EC" id="3.1.1.-" evidence="3"/>
<evidence type="ECO:0000256" key="2">
    <source>
        <dbReference type="ARBA" id="ARBA00022801"/>
    </source>
</evidence>
<dbReference type="Proteomes" id="UP000014148">
    <property type="component" value="Unassembled WGS sequence"/>
</dbReference>
<proteinExistence type="inferred from homology"/>
<gene>
    <name evidence="6" type="ORF">I585_01557</name>
    <name evidence="5" type="ORF">UAI_04182</name>
</gene>
<keyword evidence="8" id="KW-1185">Reference proteome</keyword>
<dbReference type="PATRIC" id="fig|1158601.3.peg.4150"/>
<dbReference type="EMBL" id="ASWA01000002">
    <property type="protein sequence ID" value="EOT70078.1"/>
    <property type="molecule type" value="Genomic_DNA"/>
</dbReference>
<keyword evidence="2 3" id="KW-0378">Hydrolase</keyword>
<dbReference type="InterPro" id="IPR019826">
    <property type="entry name" value="Carboxylesterase_B_AS"/>
</dbReference>
<dbReference type="Gene3D" id="3.40.50.1820">
    <property type="entry name" value="alpha/beta hydrolase"/>
    <property type="match status" value="1"/>
</dbReference>
<dbReference type="EMBL" id="AJAK01000031">
    <property type="protein sequence ID" value="EOH71898.1"/>
    <property type="molecule type" value="Genomic_DNA"/>
</dbReference>
<evidence type="ECO:0000256" key="3">
    <source>
        <dbReference type="RuleBase" id="RU361235"/>
    </source>
</evidence>
<comment type="caution">
    <text evidence="5">The sequence shown here is derived from an EMBL/GenBank/DDBJ whole genome shotgun (WGS) entry which is preliminary data.</text>
</comment>
<dbReference type="PANTHER" id="PTHR43918">
    <property type="entry name" value="ACETYLCHOLINESTERASE"/>
    <property type="match status" value="1"/>
</dbReference>
<dbReference type="PROSITE" id="PS00941">
    <property type="entry name" value="CARBOXYLESTERASE_B_2"/>
    <property type="match status" value="1"/>
</dbReference>
<dbReference type="AlphaFoldDB" id="R2NLP1"/>
<dbReference type="PANTHER" id="PTHR43918:SF4">
    <property type="entry name" value="CARBOXYLIC ESTER HYDROLASE"/>
    <property type="match status" value="1"/>
</dbReference>
<protein>
    <recommendedName>
        <fullName evidence="3">Carboxylic ester hydrolase</fullName>
        <ecNumber evidence="3">3.1.1.-</ecNumber>
    </recommendedName>
</protein>